<feature type="domain" description="HTH myb-type" evidence="9">
    <location>
        <begin position="547"/>
        <end position="596"/>
    </location>
</feature>
<feature type="region of interest" description="Disordered" evidence="5">
    <location>
        <begin position="811"/>
        <end position="830"/>
    </location>
</feature>
<evidence type="ECO:0000259" key="6">
    <source>
        <dbReference type="PROSITE" id="PS50090"/>
    </source>
</evidence>
<dbReference type="Gene3D" id="1.10.10.60">
    <property type="entry name" value="Homeodomain-like"/>
    <property type="match status" value="1"/>
</dbReference>
<feature type="region of interest" description="Disordered" evidence="5">
    <location>
        <begin position="454"/>
        <end position="479"/>
    </location>
</feature>
<dbReference type="Pfam" id="PF04433">
    <property type="entry name" value="SWIRM"/>
    <property type="match status" value="1"/>
</dbReference>
<evidence type="ECO:0000256" key="5">
    <source>
        <dbReference type="SAM" id="MobiDB-lite"/>
    </source>
</evidence>
<evidence type="ECO:0000313" key="11">
    <source>
        <dbReference type="EMBL" id="KAG2236688.1"/>
    </source>
</evidence>
<feature type="region of interest" description="Disordered" evidence="5">
    <location>
        <begin position="657"/>
        <end position="683"/>
    </location>
</feature>
<dbReference type="CDD" id="cd00167">
    <property type="entry name" value="SANT"/>
    <property type="match status" value="1"/>
</dbReference>
<dbReference type="InterPro" id="IPR009057">
    <property type="entry name" value="Homeodomain-like_sf"/>
</dbReference>
<dbReference type="PANTHER" id="PTHR15381">
    <property type="entry name" value="CHONDROITIN SULFATE PROTEOGLYCAN 5 -RELATED"/>
    <property type="match status" value="1"/>
</dbReference>
<dbReference type="InterPro" id="IPR032450">
    <property type="entry name" value="SMARCC_N"/>
</dbReference>
<accession>A0A8H7SYC6</accession>
<dbReference type="Pfam" id="PF00249">
    <property type="entry name" value="Myb_DNA-binding"/>
    <property type="match status" value="1"/>
</dbReference>
<dbReference type="GO" id="GO:0006355">
    <property type="term" value="P:regulation of DNA-templated transcription"/>
    <property type="evidence" value="ECO:0007669"/>
    <property type="project" value="UniProtKB-ARBA"/>
</dbReference>
<dbReference type="InterPro" id="IPR036420">
    <property type="entry name" value="BRCT_dom_sf"/>
</dbReference>
<dbReference type="GO" id="GO:0048858">
    <property type="term" value="P:cell projection morphogenesis"/>
    <property type="evidence" value="ECO:0007669"/>
    <property type="project" value="TreeGrafter"/>
</dbReference>
<gene>
    <name evidence="11" type="ORF">INT48_000685</name>
</gene>
<dbReference type="GO" id="GO:0016514">
    <property type="term" value="C:SWI/SNF complex"/>
    <property type="evidence" value="ECO:0007669"/>
    <property type="project" value="UniProtKB-ARBA"/>
</dbReference>
<evidence type="ECO:0000259" key="8">
    <source>
        <dbReference type="PROSITE" id="PS51293"/>
    </source>
</evidence>
<dbReference type="PANTHER" id="PTHR15381:SF1">
    <property type="entry name" value="CHONDROITIN SULFATE PROTEOGLYCAN 5"/>
    <property type="match status" value="1"/>
</dbReference>
<dbReference type="PROSITE" id="PS51293">
    <property type="entry name" value="SANT"/>
    <property type="match status" value="1"/>
</dbReference>
<feature type="domain" description="SANT" evidence="8">
    <location>
        <begin position="543"/>
        <end position="594"/>
    </location>
</feature>
<dbReference type="InterPro" id="IPR036388">
    <property type="entry name" value="WH-like_DNA-bd_sf"/>
</dbReference>
<feature type="domain" description="SWIRM" evidence="7">
    <location>
        <begin position="340"/>
        <end position="437"/>
    </location>
</feature>
<keyword evidence="12" id="KW-1185">Reference proteome</keyword>
<evidence type="ECO:0000256" key="3">
    <source>
        <dbReference type="ARBA" id="ARBA00023242"/>
    </source>
</evidence>
<dbReference type="Gene3D" id="1.10.10.10">
    <property type="entry name" value="Winged helix-like DNA-binding domain superfamily/Winged helix DNA-binding domain"/>
    <property type="match status" value="1"/>
</dbReference>
<dbReference type="InterPro" id="IPR007526">
    <property type="entry name" value="SWIRM"/>
</dbReference>
<evidence type="ECO:0000259" key="10">
    <source>
        <dbReference type="PROSITE" id="PS52032"/>
    </source>
</evidence>
<dbReference type="InterPro" id="IPR017884">
    <property type="entry name" value="SANT_dom"/>
</dbReference>
<dbReference type="PROSITE" id="PS52032">
    <property type="entry name" value="MARR_BRCT_CHROMO"/>
    <property type="match status" value="1"/>
</dbReference>
<dbReference type="PROSITE" id="PS50090">
    <property type="entry name" value="MYB_LIKE"/>
    <property type="match status" value="1"/>
</dbReference>
<evidence type="ECO:0000256" key="2">
    <source>
        <dbReference type="ARBA" id="ARBA00023163"/>
    </source>
</evidence>
<dbReference type="InterPro" id="IPR049898">
    <property type="entry name" value="MARR_BRCT_CHROMO"/>
</dbReference>
<keyword evidence="3" id="KW-0539">Nucleus</keyword>
<sequence length="830" mass="96581">MAIQAPEIDFNFYEQPSTISYFDSILEDLRNELASVGADATFTAPELAYFTARFLQFQQDALTATRNVPTRIPTCFFKVESLAKPSPLYTILKTAYCFQSDKDMSDWQFDAPEERDIYLELVQVVRRQLQQDGYYKPPVIAFDDQVPAAKREEWGRLIQELGGQIIEEPYKATYIVYDNQDPVYNADNRLYYIEEQKIGKSLIHYIGLPDSFNVLVEELPEGQVPKPNLMSPYHVRATWIIDSYKYNEWMAPSDYDYPDKRTTFKRSSEEVYNMETKKAKPPLAIKHEEEENTFDHTTLIPPHEETKEVDAAILLPVDLSAIPLPEEDPQRYLSIQSHDIIIPSYAAWFDITTIHSIESKALPEFFNDRNKSKTPTVYMEYRDFMINTYRMNPIEYLTITACRRNLTGDVCAILRVHAFLEQWGLINYQVDPDAKLSSLSPPFDSQFKVVIDKPLEPKEQDNREESQDEEKQAKEEKTEVKHYYDAHKEKKPQVCASCQQACQDEQYCSTTQPDFYICKQCFIEGKYPVNQMSGHFVLERFEKEQNKWDKEEEDLLKEGLGMFGDNWEKISNHVGTRTHDECVLHYLQLPLNDPFQDVEIEKLGLLQYDSIQHKENPIMTAVAFLASAVEPKVAAAAGDIDVFEIIPVKIDNDKVKLEQEQEKDEGQDEEEEEEKKPERNEIEESKLIELTNTLFKCKLIQYQQQFEDYQSLENRVEEQKRQLEKERRQLEQDQSVFKRKVLSIRQEIAKSISKANALASIITPAQLQQQLAGASPSMFLNGNQHHPSPQALQQLQLQQQQYQLQMQMQMQQHDQPRSNLPPGFNNIMTL</sequence>
<dbReference type="EMBL" id="JAEPRE010000014">
    <property type="protein sequence ID" value="KAG2236688.1"/>
    <property type="molecule type" value="Genomic_DNA"/>
</dbReference>
<dbReference type="FunFam" id="1.10.10.10:FF:000020">
    <property type="entry name" value="SWI/SNF complex subunit SMARCC2 isoform c"/>
    <property type="match status" value="1"/>
</dbReference>
<organism evidence="11 12">
    <name type="scientific">Thamnidium elegans</name>
    <dbReference type="NCBI Taxonomy" id="101142"/>
    <lineage>
        <taxon>Eukaryota</taxon>
        <taxon>Fungi</taxon>
        <taxon>Fungi incertae sedis</taxon>
        <taxon>Mucoromycota</taxon>
        <taxon>Mucoromycotina</taxon>
        <taxon>Mucoromycetes</taxon>
        <taxon>Mucorales</taxon>
        <taxon>Mucorineae</taxon>
        <taxon>Mucoraceae</taxon>
        <taxon>Thamnidium</taxon>
    </lineage>
</organism>
<feature type="compositionally biased region" description="Basic and acidic residues" evidence="5">
    <location>
        <begin position="674"/>
        <end position="683"/>
    </location>
</feature>
<keyword evidence="2" id="KW-0804">Transcription</keyword>
<evidence type="ECO:0000259" key="9">
    <source>
        <dbReference type="PROSITE" id="PS51294"/>
    </source>
</evidence>
<comment type="caution">
    <text evidence="11">The sequence shown here is derived from an EMBL/GenBank/DDBJ whole genome shotgun (WGS) entry which is preliminary data.</text>
</comment>
<keyword evidence="1" id="KW-0805">Transcription regulation</keyword>
<reference evidence="11" key="1">
    <citation type="submission" date="2021-01" db="EMBL/GenBank/DDBJ databases">
        <title>Metabolic potential, ecology and presence of endohyphal bacteria is reflected in genomic diversity of Mucoromycotina.</title>
        <authorList>
            <person name="Muszewska A."/>
            <person name="Okrasinska A."/>
            <person name="Steczkiewicz K."/>
            <person name="Drgas O."/>
            <person name="Orlowska M."/>
            <person name="Perlinska-Lenart U."/>
            <person name="Aleksandrzak-Piekarczyk T."/>
            <person name="Szatraj K."/>
            <person name="Zielenkiewicz U."/>
            <person name="Pilsyk S."/>
            <person name="Malc E."/>
            <person name="Mieczkowski P."/>
            <person name="Kruszewska J.S."/>
            <person name="Biernat P."/>
            <person name="Pawlowska J."/>
        </authorList>
    </citation>
    <scope>NUCLEOTIDE SEQUENCE</scope>
    <source>
        <strain evidence="11">WA0000018081</strain>
    </source>
</reference>
<evidence type="ECO:0000259" key="7">
    <source>
        <dbReference type="PROSITE" id="PS50934"/>
    </source>
</evidence>
<proteinExistence type="inferred from homology"/>
<feature type="compositionally biased region" description="Acidic residues" evidence="5">
    <location>
        <begin position="661"/>
        <end position="673"/>
    </location>
</feature>
<evidence type="ECO:0008006" key="13">
    <source>
        <dbReference type="Google" id="ProtNLM"/>
    </source>
</evidence>
<dbReference type="AlphaFoldDB" id="A0A8H7SYC6"/>
<dbReference type="FunFam" id="1.10.10.60:FF:000014">
    <property type="entry name" value="SWI/SNF complex subunit SMARCC2 isoform C"/>
    <property type="match status" value="1"/>
</dbReference>
<dbReference type="SUPFAM" id="SSF46689">
    <property type="entry name" value="Homeodomain-like"/>
    <property type="match status" value="2"/>
</dbReference>
<feature type="domain" description="Chromo" evidence="10">
    <location>
        <begin position="1"/>
        <end position="269"/>
    </location>
</feature>
<dbReference type="PROSITE" id="PS51294">
    <property type="entry name" value="HTH_MYB"/>
    <property type="match status" value="1"/>
</dbReference>
<name>A0A8H7SYC6_9FUNG</name>
<evidence type="ECO:0000313" key="12">
    <source>
        <dbReference type="Proteomes" id="UP000613177"/>
    </source>
</evidence>
<evidence type="ECO:0000256" key="1">
    <source>
        <dbReference type="ARBA" id="ARBA00023015"/>
    </source>
</evidence>
<dbReference type="InterPro" id="IPR001005">
    <property type="entry name" value="SANT/Myb"/>
</dbReference>
<dbReference type="SUPFAM" id="SSF52113">
    <property type="entry name" value="BRCT domain"/>
    <property type="match status" value="1"/>
</dbReference>
<evidence type="ECO:0000256" key="4">
    <source>
        <dbReference type="ARBA" id="ARBA00049655"/>
    </source>
</evidence>
<protein>
    <recommendedName>
        <fullName evidence="13">SWIRM-domain-containing protein</fullName>
    </recommendedName>
</protein>
<comment type="similarity">
    <text evidence="4">Belongs to the SMARCC family.</text>
</comment>
<dbReference type="SMART" id="SM00717">
    <property type="entry name" value="SANT"/>
    <property type="match status" value="1"/>
</dbReference>
<dbReference type="Proteomes" id="UP000613177">
    <property type="component" value="Unassembled WGS sequence"/>
</dbReference>
<feature type="domain" description="Myb-like" evidence="6">
    <location>
        <begin position="540"/>
        <end position="590"/>
    </location>
</feature>
<dbReference type="PROSITE" id="PS50934">
    <property type="entry name" value="SWIRM"/>
    <property type="match status" value="1"/>
</dbReference>
<dbReference type="InterPro" id="IPR017930">
    <property type="entry name" value="Myb_dom"/>
</dbReference>
<dbReference type="Pfam" id="PF16496">
    <property type="entry name" value="SWIRM-assoc_2"/>
    <property type="match status" value="1"/>
</dbReference>